<evidence type="ECO:0000256" key="4">
    <source>
        <dbReference type="ARBA" id="ARBA00023163"/>
    </source>
</evidence>
<dbReference type="Pfam" id="PF00072">
    <property type="entry name" value="Response_reg"/>
    <property type="match status" value="1"/>
</dbReference>
<dbReference type="GO" id="GO:0003700">
    <property type="term" value="F:DNA-binding transcription factor activity"/>
    <property type="evidence" value="ECO:0007669"/>
    <property type="project" value="InterPro"/>
</dbReference>
<dbReference type="Gene3D" id="3.40.50.2300">
    <property type="match status" value="1"/>
</dbReference>
<feature type="domain" description="Response regulatory" evidence="8">
    <location>
        <begin position="2"/>
        <end position="119"/>
    </location>
</feature>
<reference evidence="9 10" key="1">
    <citation type="submission" date="2011-08" db="EMBL/GenBank/DDBJ databases">
        <title>The Genome Sequence of Clostridium hathewayi WAL-18680.</title>
        <authorList>
            <consortium name="The Broad Institute Genome Sequencing Platform"/>
            <person name="Earl A."/>
            <person name="Ward D."/>
            <person name="Feldgarden M."/>
            <person name="Gevers D."/>
            <person name="Finegold S.M."/>
            <person name="Summanen P.H."/>
            <person name="Molitoris D.R."/>
            <person name="Song M."/>
            <person name="Daigneault M."/>
            <person name="Allen-Vercoe E."/>
            <person name="Young S.K."/>
            <person name="Zeng Q."/>
            <person name="Gargeya S."/>
            <person name="Fitzgerald M."/>
            <person name="Haas B."/>
            <person name="Abouelleil A."/>
            <person name="Alvarado L."/>
            <person name="Arachchi H.M."/>
            <person name="Berlin A."/>
            <person name="Brown A."/>
            <person name="Chapman S.B."/>
            <person name="Chen Z."/>
            <person name="Dunbar C."/>
            <person name="Freedman E."/>
            <person name="Gearin G."/>
            <person name="Gellesch M."/>
            <person name="Goldberg J."/>
            <person name="Griggs A."/>
            <person name="Gujja S."/>
            <person name="Heiman D."/>
            <person name="Howarth C."/>
            <person name="Larson L."/>
            <person name="Lui A."/>
            <person name="MacDonald P.J.P."/>
            <person name="Montmayeur A."/>
            <person name="Murphy C."/>
            <person name="Neiman D."/>
            <person name="Pearson M."/>
            <person name="Priest M."/>
            <person name="Roberts A."/>
            <person name="Saif S."/>
            <person name="Shea T."/>
            <person name="Shenoy N."/>
            <person name="Sisk P."/>
            <person name="Stolte C."/>
            <person name="Sykes S."/>
            <person name="Wortman J."/>
            <person name="Nusbaum C."/>
            <person name="Birren B."/>
        </authorList>
    </citation>
    <scope>NUCLEOTIDE SEQUENCE [LARGE SCALE GENOMIC DNA]</scope>
    <source>
        <strain evidence="9 10">WAL-18680</strain>
    </source>
</reference>
<evidence type="ECO:0000259" key="7">
    <source>
        <dbReference type="PROSITE" id="PS01124"/>
    </source>
</evidence>
<evidence type="ECO:0000256" key="1">
    <source>
        <dbReference type="ARBA" id="ARBA00018672"/>
    </source>
</evidence>
<evidence type="ECO:0000259" key="8">
    <source>
        <dbReference type="PROSITE" id="PS50110"/>
    </source>
</evidence>
<dbReference type="SMART" id="SM00342">
    <property type="entry name" value="HTH_ARAC"/>
    <property type="match status" value="1"/>
</dbReference>
<dbReference type="CDD" id="cd17536">
    <property type="entry name" value="REC_YesN-like"/>
    <property type="match status" value="1"/>
</dbReference>
<sequence length="238" mass="27162">MRVLIVEDEDLECRAMVHLMKTGFPEMLEIMTARDGETAVKLALEGRPDLILMDINLPLLDGLTASKQIRKELPDSKIIMVSAYSDYEHLRESMRAQALDYIVKPYSVEMFREAVERAVRDSREETALYGKAGTIQKIKKYLNQHYSENITLQDVADEICLDKSYLGRLFKEECQTTIMGCLREVRLAKAKELLLRGMNSSEVAEKTGFGDAAYFAKSFRQATGISPTRYRESVNQEE</sequence>
<keyword evidence="3" id="KW-0238">DNA-binding</keyword>
<dbReference type="InterPro" id="IPR009057">
    <property type="entry name" value="Homeodomain-like_sf"/>
</dbReference>
<dbReference type="Pfam" id="PF12833">
    <property type="entry name" value="HTH_18"/>
    <property type="match status" value="1"/>
</dbReference>
<evidence type="ECO:0000256" key="3">
    <source>
        <dbReference type="ARBA" id="ARBA00023125"/>
    </source>
</evidence>
<feature type="modified residue" description="4-aspartylphosphate" evidence="6">
    <location>
        <position position="54"/>
    </location>
</feature>
<dbReference type="SMART" id="SM00448">
    <property type="entry name" value="REC"/>
    <property type="match status" value="1"/>
</dbReference>
<gene>
    <name evidence="9" type="ORF">HMPREF9473_03396</name>
</gene>
<dbReference type="GO" id="GO:0000160">
    <property type="term" value="P:phosphorelay signal transduction system"/>
    <property type="evidence" value="ECO:0007669"/>
    <property type="project" value="InterPro"/>
</dbReference>
<proteinExistence type="predicted"/>
<keyword evidence="2" id="KW-0805">Transcription regulation</keyword>
<evidence type="ECO:0000313" key="9">
    <source>
        <dbReference type="EMBL" id="EHI58703.1"/>
    </source>
</evidence>
<comment type="function">
    <text evidence="5">May play the central regulatory role in sporulation. It may be an element of the effector pathway responsible for the activation of sporulation genes in response to nutritional stress. Spo0A may act in concert with spo0H (a sigma factor) to control the expression of some genes that are critical to the sporulation process.</text>
</comment>
<organism evidence="9 10">
    <name type="scientific">Hungatella hathewayi WAL-18680</name>
    <dbReference type="NCBI Taxonomy" id="742737"/>
    <lineage>
        <taxon>Bacteria</taxon>
        <taxon>Bacillati</taxon>
        <taxon>Bacillota</taxon>
        <taxon>Clostridia</taxon>
        <taxon>Lachnospirales</taxon>
        <taxon>Lachnospiraceae</taxon>
        <taxon>Hungatella</taxon>
    </lineage>
</organism>
<dbReference type="PROSITE" id="PS01124">
    <property type="entry name" value="HTH_ARAC_FAMILY_2"/>
    <property type="match status" value="1"/>
</dbReference>
<accession>G5IIR8</accession>
<dbReference type="InterPro" id="IPR001789">
    <property type="entry name" value="Sig_transdc_resp-reg_receiver"/>
</dbReference>
<dbReference type="InterPro" id="IPR020449">
    <property type="entry name" value="Tscrpt_reg_AraC-type_HTH"/>
</dbReference>
<name>G5IIR8_9FIRM</name>
<evidence type="ECO:0000256" key="2">
    <source>
        <dbReference type="ARBA" id="ARBA00023015"/>
    </source>
</evidence>
<dbReference type="EMBL" id="ADLN01000092">
    <property type="protein sequence ID" value="EHI58703.1"/>
    <property type="molecule type" value="Genomic_DNA"/>
</dbReference>
<dbReference type="PATRIC" id="fig|742737.3.peg.3374"/>
<dbReference type="PANTHER" id="PTHR43280:SF2">
    <property type="entry name" value="HTH-TYPE TRANSCRIPTIONAL REGULATOR EXSA"/>
    <property type="match status" value="1"/>
</dbReference>
<dbReference type="SUPFAM" id="SSF46689">
    <property type="entry name" value="Homeodomain-like"/>
    <property type="match status" value="2"/>
</dbReference>
<dbReference type="RefSeq" id="WP_006781376.1">
    <property type="nucleotide sequence ID" value="NZ_CP040506.1"/>
</dbReference>
<dbReference type="InterPro" id="IPR011006">
    <property type="entry name" value="CheY-like_superfamily"/>
</dbReference>
<protein>
    <recommendedName>
        <fullName evidence="1">Stage 0 sporulation protein A homolog</fullName>
    </recommendedName>
</protein>
<comment type="caution">
    <text evidence="9">The sequence shown here is derived from an EMBL/GenBank/DDBJ whole genome shotgun (WGS) entry which is preliminary data.</text>
</comment>
<feature type="domain" description="HTH araC/xylS-type" evidence="7">
    <location>
        <begin position="136"/>
        <end position="233"/>
    </location>
</feature>
<dbReference type="PRINTS" id="PR00032">
    <property type="entry name" value="HTHARAC"/>
</dbReference>
<dbReference type="OrthoDB" id="324626at2"/>
<dbReference type="GO" id="GO:0043565">
    <property type="term" value="F:sequence-specific DNA binding"/>
    <property type="evidence" value="ECO:0007669"/>
    <property type="project" value="InterPro"/>
</dbReference>
<evidence type="ECO:0000256" key="6">
    <source>
        <dbReference type="PROSITE-ProRule" id="PRU00169"/>
    </source>
</evidence>
<keyword evidence="4" id="KW-0804">Transcription</keyword>
<dbReference type="Gene3D" id="1.10.10.60">
    <property type="entry name" value="Homeodomain-like"/>
    <property type="match status" value="2"/>
</dbReference>
<dbReference type="PANTHER" id="PTHR43280">
    <property type="entry name" value="ARAC-FAMILY TRANSCRIPTIONAL REGULATOR"/>
    <property type="match status" value="1"/>
</dbReference>
<evidence type="ECO:0000256" key="5">
    <source>
        <dbReference type="ARBA" id="ARBA00024867"/>
    </source>
</evidence>
<keyword evidence="10" id="KW-1185">Reference proteome</keyword>
<dbReference type="AlphaFoldDB" id="G5IIR8"/>
<dbReference type="PROSITE" id="PS50110">
    <property type="entry name" value="RESPONSE_REGULATORY"/>
    <property type="match status" value="1"/>
</dbReference>
<dbReference type="SUPFAM" id="SSF52172">
    <property type="entry name" value="CheY-like"/>
    <property type="match status" value="1"/>
</dbReference>
<evidence type="ECO:0000313" key="10">
    <source>
        <dbReference type="Proteomes" id="UP000005384"/>
    </source>
</evidence>
<keyword evidence="6" id="KW-0597">Phosphoprotein</keyword>
<dbReference type="Proteomes" id="UP000005384">
    <property type="component" value="Unassembled WGS sequence"/>
</dbReference>
<dbReference type="HOGENOM" id="CLU_000445_5_1_9"/>
<dbReference type="InterPro" id="IPR018060">
    <property type="entry name" value="HTH_AraC"/>
</dbReference>